<gene>
    <name evidence="1" type="ORF">MRB53_001500</name>
</gene>
<comment type="caution">
    <text evidence="1">The sequence shown here is derived from an EMBL/GenBank/DDBJ whole genome shotgun (WGS) entry which is preliminary data.</text>
</comment>
<accession>A0ACC2MRS9</accession>
<sequence length="400" mass="44436">MYVAVSCLVLLSSLQSPSRTHKNLFSLYSSTHPQSNAQHQEQSRKAEIRRAPINLFSLSSLQSPSRTHKNLFSLYSWLSRGNSTSGYQADHSPTSVFMSKHGKFVENLIKTFLSCTRTDSRDGVEDLRTNEQKQFAYKTLVAATGDFDPKFKLGQGGFGSVFKGKLKDGREIAVKRLSQTSNQGKKEFINEAKLLARVQHRNVVTLLGYCTHGEEKLLVYEYVVNDSLDKLSVKADVFSYGVLVLELISGKKNSSFYMEPDVNSLLEWTWKLYNKGRSLEIMDPILASTGATDQVRMCIQIALLCVQGDPKQRPSMQRVVVLLSKRHGNLEEPMRPGYHGSSYRSSTPVWSSRSGSPSHAASTSASASASASTSNTHTATTSAQTRSSKLRSYEKRPIQG</sequence>
<keyword evidence="2" id="KW-1185">Reference proteome</keyword>
<protein>
    <submittedName>
        <fullName evidence="1">Uncharacterized protein</fullName>
    </submittedName>
</protein>
<dbReference type="EMBL" id="CM056809">
    <property type="protein sequence ID" value="KAJ8648477.1"/>
    <property type="molecule type" value="Genomic_DNA"/>
</dbReference>
<reference evidence="1 2" key="1">
    <citation type="journal article" date="2022" name="Hortic Res">
        <title>A haplotype resolved chromosomal level avocado genome allows analysis of novel avocado genes.</title>
        <authorList>
            <person name="Nath O."/>
            <person name="Fletcher S.J."/>
            <person name="Hayward A."/>
            <person name="Shaw L.M."/>
            <person name="Masouleh A.K."/>
            <person name="Furtado A."/>
            <person name="Henry R.J."/>
            <person name="Mitter N."/>
        </authorList>
    </citation>
    <scope>NUCLEOTIDE SEQUENCE [LARGE SCALE GENOMIC DNA]</scope>
    <source>
        <strain evidence="2">cv. Hass</strain>
    </source>
</reference>
<proteinExistence type="predicted"/>
<name>A0ACC2MRS9_PERAE</name>
<evidence type="ECO:0000313" key="1">
    <source>
        <dbReference type="EMBL" id="KAJ8648477.1"/>
    </source>
</evidence>
<organism evidence="1 2">
    <name type="scientific">Persea americana</name>
    <name type="common">Avocado</name>
    <dbReference type="NCBI Taxonomy" id="3435"/>
    <lineage>
        <taxon>Eukaryota</taxon>
        <taxon>Viridiplantae</taxon>
        <taxon>Streptophyta</taxon>
        <taxon>Embryophyta</taxon>
        <taxon>Tracheophyta</taxon>
        <taxon>Spermatophyta</taxon>
        <taxon>Magnoliopsida</taxon>
        <taxon>Magnoliidae</taxon>
        <taxon>Laurales</taxon>
        <taxon>Lauraceae</taxon>
        <taxon>Persea</taxon>
    </lineage>
</organism>
<evidence type="ECO:0000313" key="2">
    <source>
        <dbReference type="Proteomes" id="UP001234297"/>
    </source>
</evidence>
<dbReference type="Proteomes" id="UP001234297">
    <property type="component" value="Chromosome 1"/>
</dbReference>